<dbReference type="EMBL" id="BEZZ01004375">
    <property type="protein sequence ID" value="GCC18201.1"/>
    <property type="molecule type" value="Genomic_DNA"/>
</dbReference>
<evidence type="ECO:0000256" key="3">
    <source>
        <dbReference type="ARBA" id="ARBA00011233"/>
    </source>
</evidence>
<dbReference type="InterPro" id="IPR008979">
    <property type="entry name" value="Galactose-bd-like_sf"/>
</dbReference>
<evidence type="ECO:0000256" key="2">
    <source>
        <dbReference type="ARBA" id="ARBA00010147"/>
    </source>
</evidence>
<evidence type="ECO:0000313" key="10">
    <source>
        <dbReference type="EMBL" id="GCC18201.1"/>
    </source>
</evidence>
<feature type="compositionally biased region" description="Polar residues" evidence="8">
    <location>
        <begin position="15"/>
        <end position="27"/>
    </location>
</feature>
<dbReference type="Proteomes" id="UP000287033">
    <property type="component" value="Unassembled WGS sequence"/>
</dbReference>
<evidence type="ECO:0000313" key="11">
    <source>
        <dbReference type="Proteomes" id="UP000287033"/>
    </source>
</evidence>
<keyword evidence="4" id="KW-0479">Metal-binding</keyword>
<keyword evidence="6" id="KW-0106">Calcium</keyword>
<evidence type="ECO:0000256" key="6">
    <source>
        <dbReference type="ARBA" id="ARBA00022837"/>
    </source>
</evidence>
<evidence type="ECO:0000256" key="5">
    <source>
        <dbReference type="ARBA" id="ARBA00022734"/>
    </source>
</evidence>
<dbReference type="STRING" id="137246.A0A401RJ85"/>
<keyword evidence="7" id="KW-1015">Disulfide bond</keyword>
<comment type="similarity">
    <text evidence="2">Belongs to the fucolectin family.</text>
</comment>
<proteinExistence type="inferred from homology"/>
<comment type="caution">
    <text evidence="10">The sequence shown here is derived from an EMBL/GenBank/DDBJ whole genome shotgun (WGS) entry which is preliminary data.</text>
</comment>
<evidence type="ECO:0000256" key="4">
    <source>
        <dbReference type="ARBA" id="ARBA00022723"/>
    </source>
</evidence>
<comment type="function">
    <text evidence="1">Acts as a defensive agent. Recognizes blood group fucosylated oligosaccharides including A, B, H and Lewis B-type antigens. Does not recognize Lewis A antigen and has low affinity for monovalent haptens.</text>
</comment>
<dbReference type="SUPFAM" id="SSF49785">
    <property type="entry name" value="Galactose-binding domain-like"/>
    <property type="match status" value="1"/>
</dbReference>
<comment type="subunit">
    <text evidence="3">Homotrimer.</text>
</comment>
<sequence length="149" mass="16464">MESALRDSSNIAVYGNATQSSTHQQANKAIDGKTGDSCSITKQEDDPWWRLDLHQKYQIWSIKITNHMKEREAAIAGAEIRIGDSGRKGGINSPKCATVESMALGATDIFNCTGMQGRYVNIIRPGYKKLTLCEVQVFGQPLFIIKPCQ</sequence>
<gene>
    <name evidence="10" type="ORF">chiPu_0021636</name>
</gene>
<organism evidence="10 11">
    <name type="scientific">Chiloscyllium punctatum</name>
    <name type="common">Brownbanded bambooshark</name>
    <name type="synonym">Hemiscyllium punctatum</name>
    <dbReference type="NCBI Taxonomy" id="137246"/>
    <lineage>
        <taxon>Eukaryota</taxon>
        <taxon>Metazoa</taxon>
        <taxon>Chordata</taxon>
        <taxon>Craniata</taxon>
        <taxon>Vertebrata</taxon>
        <taxon>Chondrichthyes</taxon>
        <taxon>Elasmobranchii</taxon>
        <taxon>Galeomorphii</taxon>
        <taxon>Galeoidea</taxon>
        <taxon>Orectolobiformes</taxon>
        <taxon>Hemiscylliidae</taxon>
        <taxon>Chiloscyllium</taxon>
    </lineage>
</organism>
<keyword evidence="5" id="KW-0430">Lectin</keyword>
<dbReference type="PANTHER" id="PTHR45713">
    <property type="entry name" value="FTP DOMAIN-CONTAINING PROTEIN"/>
    <property type="match status" value="1"/>
</dbReference>
<dbReference type="InterPro" id="IPR051941">
    <property type="entry name" value="BG_Antigen-Binding_Lectin"/>
</dbReference>
<dbReference type="AlphaFoldDB" id="A0A401RJ85"/>
<dbReference type="GO" id="GO:0010185">
    <property type="term" value="P:regulation of cellular defense response"/>
    <property type="evidence" value="ECO:0007669"/>
    <property type="project" value="UniProtKB-ARBA"/>
</dbReference>
<dbReference type="SMART" id="SM00607">
    <property type="entry name" value="FTP"/>
    <property type="match status" value="1"/>
</dbReference>
<dbReference type="PANTHER" id="PTHR45713:SF20">
    <property type="entry name" value="FUCOLECTIN TACHYLECTIN-4 PENTRAXIN-1 DOMAIN-CONTAINING PROTEIN"/>
    <property type="match status" value="1"/>
</dbReference>
<keyword evidence="11" id="KW-1185">Reference proteome</keyword>
<evidence type="ECO:0000256" key="7">
    <source>
        <dbReference type="ARBA" id="ARBA00023157"/>
    </source>
</evidence>
<dbReference type="OrthoDB" id="547680at2759"/>
<feature type="region of interest" description="Disordered" evidence="8">
    <location>
        <begin position="15"/>
        <end position="38"/>
    </location>
</feature>
<dbReference type="GO" id="GO:0046872">
    <property type="term" value="F:metal ion binding"/>
    <property type="evidence" value="ECO:0007669"/>
    <property type="project" value="UniProtKB-KW"/>
</dbReference>
<feature type="non-terminal residue" evidence="10">
    <location>
        <position position="149"/>
    </location>
</feature>
<dbReference type="GO" id="GO:0042806">
    <property type="term" value="F:fucose binding"/>
    <property type="evidence" value="ECO:0007669"/>
    <property type="project" value="UniProtKB-ARBA"/>
</dbReference>
<feature type="domain" description="Fucolectin tachylectin-4 pentraxin-1" evidence="9">
    <location>
        <begin position="8"/>
        <end position="146"/>
    </location>
</feature>
<protein>
    <recommendedName>
        <fullName evidence="9">Fucolectin tachylectin-4 pentraxin-1 domain-containing protein</fullName>
    </recommendedName>
</protein>
<dbReference type="Gene3D" id="2.60.120.260">
    <property type="entry name" value="Galactose-binding domain-like"/>
    <property type="match status" value="1"/>
</dbReference>
<accession>A0A401RJ85</accession>
<dbReference type="InterPro" id="IPR006585">
    <property type="entry name" value="FTP1"/>
</dbReference>
<evidence type="ECO:0000256" key="8">
    <source>
        <dbReference type="SAM" id="MobiDB-lite"/>
    </source>
</evidence>
<dbReference type="GO" id="GO:0001868">
    <property type="term" value="P:regulation of complement activation, lectin pathway"/>
    <property type="evidence" value="ECO:0007669"/>
    <property type="project" value="UniProtKB-ARBA"/>
</dbReference>
<dbReference type="OMA" id="HTEDECC"/>
<name>A0A401RJ85_CHIPU</name>
<evidence type="ECO:0000256" key="1">
    <source>
        <dbReference type="ARBA" id="ARBA00002219"/>
    </source>
</evidence>
<evidence type="ECO:0000259" key="9">
    <source>
        <dbReference type="SMART" id="SM00607"/>
    </source>
</evidence>
<reference evidence="10 11" key="1">
    <citation type="journal article" date="2018" name="Nat. Ecol. Evol.">
        <title>Shark genomes provide insights into elasmobranch evolution and the origin of vertebrates.</title>
        <authorList>
            <person name="Hara Y"/>
            <person name="Yamaguchi K"/>
            <person name="Onimaru K"/>
            <person name="Kadota M"/>
            <person name="Koyanagi M"/>
            <person name="Keeley SD"/>
            <person name="Tatsumi K"/>
            <person name="Tanaka K"/>
            <person name="Motone F"/>
            <person name="Kageyama Y"/>
            <person name="Nozu R"/>
            <person name="Adachi N"/>
            <person name="Nishimura O"/>
            <person name="Nakagawa R"/>
            <person name="Tanegashima C"/>
            <person name="Kiyatake I"/>
            <person name="Matsumoto R"/>
            <person name="Murakumo K"/>
            <person name="Nishida K"/>
            <person name="Terakita A"/>
            <person name="Kuratani S"/>
            <person name="Sato K"/>
            <person name="Hyodo S Kuraku.S."/>
        </authorList>
    </citation>
    <scope>NUCLEOTIDE SEQUENCE [LARGE SCALE GENOMIC DNA]</scope>
</reference>
<dbReference type="Pfam" id="PF22633">
    <property type="entry name" value="F5_F8_type_C_2"/>
    <property type="match status" value="1"/>
</dbReference>